<comment type="caution">
    <text evidence="3">The sequence shown here is derived from an EMBL/GenBank/DDBJ whole genome shotgun (WGS) entry which is preliminary data.</text>
</comment>
<dbReference type="InterPro" id="IPR018977">
    <property type="entry name" value="NurA_domain"/>
</dbReference>
<dbReference type="SUPFAM" id="SSF53098">
    <property type="entry name" value="Ribonuclease H-like"/>
    <property type="match status" value="1"/>
</dbReference>
<dbReference type="AlphaFoldDB" id="A0A8J7GV24"/>
<keyword evidence="4" id="KW-1185">Reference proteome</keyword>
<feature type="region of interest" description="Disordered" evidence="1">
    <location>
        <begin position="1"/>
        <end position="34"/>
    </location>
</feature>
<dbReference type="Proteomes" id="UP000622552">
    <property type="component" value="Unassembled WGS sequence"/>
</dbReference>
<accession>A0A8J7GV24</accession>
<evidence type="ECO:0000259" key="2">
    <source>
        <dbReference type="Pfam" id="PF09376"/>
    </source>
</evidence>
<dbReference type="EMBL" id="JADOUF010000001">
    <property type="protein sequence ID" value="MBG6137956.1"/>
    <property type="molecule type" value="Genomic_DNA"/>
</dbReference>
<dbReference type="Pfam" id="PF09376">
    <property type="entry name" value="NurA"/>
    <property type="match status" value="1"/>
</dbReference>
<evidence type="ECO:0000313" key="4">
    <source>
        <dbReference type="Proteomes" id="UP000622552"/>
    </source>
</evidence>
<dbReference type="InterPro" id="IPR012337">
    <property type="entry name" value="RNaseH-like_sf"/>
</dbReference>
<proteinExistence type="predicted"/>
<reference evidence="3" key="1">
    <citation type="submission" date="2020-11" db="EMBL/GenBank/DDBJ databases">
        <title>Sequencing the genomes of 1000 actinobacteria strains.</title>
        <authorList>
            <person name="Klenk H.-P."/>
        </authorList>
    </citation>
    <scope>NUCLEOTIDE SEQUENCE</scope>
    <source>
        <strain evidence="3">DSM 45356</strain>
    </source>
</reference>
<sequence length="306" mass="32687">MRMHVDTWDPGYGTSLSGDDRSPSKTEVETDVEMSDWRPVTPGTVAEARLIRLVDGVRRIDARVWLDSGEPGPPSLGVAASYAAGVVTCDLAAGSATLDTPLVERALFTAERLAAVPVRGATYISVPIGSDDPAKLDAGIQAKLRELEIRVAQQAGADHDLLIVDGPLQGRSSLPRVLGYIKTHRAQYLPPAHTSVVNVLESGQRTPIFRLGSPFPRLSWYVQLPGGDGAPWAGVVRVECPAELSVAEAVALADLSAVTLPRLASSPYKDPRAPQNLLPIGGLERRLRALLGDARLLHRSLRLAVA</sequence>
<protein>
    <recommendedName>
        <fullName evidence="2">NurA domain-containing protein</fullName>
    </recommendedName>
</protein>
<evidence type="ECO:0000313" key="3">
    <source>
        <dbReference type="EMBL" id="MBG6137956.1"/>
    </source>
</evidence>
<evidence type="ECO:0000256" key="1">
    <source>
        <dbReference type="SAM" id="MobiDB-lite"/>
    </source>
</evidence>
<name>A0A8J7GV24_9ACTN</name>
<organism evidence="3 4">
    <name type="scientific">Longispora fulva</name>
    <dbReference type="NCBI Taxonomy" id="619741"/>
    <lineage>
        <taxon>Bacteria</taxon>
        <taxon>Bacillati</taxon>
        <taxon>Actinomycetota</taxon>
        <taxon>Actinomycetes</taxon>
        <taxon>Micromonosporales</taxon>
        <taxon>Micromonosporaceae</taxon>
        <taxon>Longispora</taxon>
    </lineage>
</organism>
<feature type="compositionally biased region" description="Basic and acidic residues" evidence="1">
    <location>
        <begin position="18"/>
        <end position="28"/>
    </location>
</feature>
<feature type="domain" description="NurA" evidence="2">
    <location>
        <begin position="137"/>
        <end position="277"/>
    </location>
</feature>
<gene>
    <name evidence="3" type="ORF">IW245_004150</name>
</gene>
<dbReference type="RefSeq" id="WP_307788900.1">
    <property type="nucleotide sequence ID" value="NZ_BONS01000017.1"/>
</dbReference>